<dbReference type="GO" id="GO:0022848">
    <property type="term" value="F:acetylcholine-gated monoatomic cation-selective channel activity"/>
    <property type="evidence" value="ECO:0007669"/>
    <property type="project" value="InterPro"/>
</dbReference>
<evidence type="ECO:0000256" key="1">
    <source>
        <dbReference type="ARBA" id="ARBA00003328"/>
    </source>
</evidence>
<dbReference type="Pfam" id="PF02931">
    <property type="entry name" value="Neur_chan_LBD"/>
    <property type="match status" value="1"/>
</dbReference>
<evidence type="ECO:0000256" key="17">
    <source>
        <dbReference type="RuleBase" id="RU000687"/>
    </source>
</evidence>
<dbReference type="CDD" id="cd18997">
    <property type="entry name" value="LGIC_ECD_nAChR"/>
    <property type="match status" value="1"/>
</dbReference>
<dbReference type="InterPro" id="IPR036719">
    <property type="entry name" value="Neuro-gated_channel_TM_sf"/>
</dbReference>
<dbReference type="Gene3D" id="1.20.58.390">
    <property type="entry name" value="Neurotransmitter-gated ion-channel transmembrane domain"/>
    <property type="match status" value="2"/>
</dbReference>
<proteinExistence type="inferred from homology"/>
<evidence type="ECO:0000256" key="9">
    <source>
        <dbReference type="ARBA" id="ARBA00023136"/>
    </source>
</evidence>
<keyword evidence="7" id="KW-0770">Synapse</keyword>
<dbReference type="Gene3D" id="2.70.170.10">
    <property type="entry name" value="Neurotransmitter-gated ion-channel ligand-binding domain"/>
    <property type="match status" value="1"/>
</dbReference>
<feature type="domain" description="Neurotransmitter-gated ion-channel transmembrane" evidence="19">
    <location>
        <begin position="238"/>
        <end position="332"/>
    </location>
</feature>
<comment type="subcellular location">
    <subcellularLocation>
        <location evidence="16">Postsynaptic cell membrane</location>
        <topology evidence="16">Multi-pass membrane protein</topology>
    </subcellularLocation>
</comment>
<keyword evidence="10" id="KW-1015">Disulfide bond</keyword>
<keyword evidence="14" id="KW-1071">Ligand-gated ion channel</keyword>
<gene>
    <name evidence="20" type="ORF">DSTB1V02_LOCUS10205</name>
</gene>
<feature type="domain" description="Neurotransmitter-gated ion-channel ligand-binding" evidence="18">
    <location>
        <begin position="24"/>
        <end position="177"/>
    </location>
</feature>
<dbReference type="InterPro" id="IPR006029">
    <property type="entry name" value="Neurotrans-gated_channel_TM"/>
</dbReference>
<dbReference type="InterPro" id="IPR006201">
    <property type="entry name" value="Neur_channel"/>
</dbReference>
<dbReference type="InterPro" id="IPR038050">
    <property type="entry name" value="Neuro_actylchol_rec"/>
</dbReference>
<sequence length="484" mass="55063">MRHGFYYLFFLLWDGRLLEGSNVERQLMKDLLTNYTKVLPVEKPNTSLVVSFRLILFRIIELDERNQALVTNVEVVQQWNDISLKWNASDYGGIQQTMIPYDSIWTPDIILYNSAAMDYTNRLLMTNAIVNATGDVTLLTAAIFRSVCDVDVSYFPFDIQNCTMRFMSWTQDKTRVTRSLPLQLLNSPILYFFALLTFLVPCESGEKVTLGISTMLTTIIFLMSIRDVLPPSENVPLIALLTFLVPCESGEKVTLGISTMLTTIIFLMSIRDVLPPSENVPLIGKFYFASICLVSLEVALAILTLFLHHLKDIRVPPWVQKMCRMLAKLPYMIEPRFRTVKGGPRENEKGKTEFTDGIPPPFLYGDKMASSRRPCWKSPVERMKKELMTETELNLRGISALVEFHEKGEGENLKTWVAIMAVHLDLLTSWQSTGSRFGGFREEGFMAHRDRSSVEEENKCLKTHAPKALPVASVGATVVRYRKA</sequence>
<keyword evidence="8 17" id="KW-0406">Ion transport</keyword>
<evidence type="ECO:0000256" key="13">
    <source>
        <dbReference type="ARBA" id="ARBA00023257"/>
    </source>
</evidence>
<keyword evidence="4" id="KW-1003">Cell membrane</keyword>
<keyword evidence="3 17" id="KW-0813">Transport</keyword>
<dbReference type="EMBL" id="CAJPEV010002853">
    <property type="protein sequence ID" value="CAG0898233.1"/>
    <property type="molecule type" value="Genomic_DNA"/>
</dbReference>
<name>A0A7R9AAA0_9CRUS</name>
<evidence type="ECO:0000256" key="4">
    <source>
        <dbReference type="ARBA" id="ARBA00022475"/>
    </source>
</evidence>
<comment type="function">
    <text evidence="1">After binding acetylcholine, the AChR responds by an extensive change in conformation that affects all subunits and leads to opening of an ion-conducting channel across the plasma membrane.</text>
</comment>
<dbReference type="AlphaFoldDB" id="A0A7R9AAA0"/>
<dbReference type="GO" id="GO:0045211">
    <property type="term" value="C:postsynaptic membrane"/>
    <property type="evidence" value="ECO:0007669"/>
    <property type="project" value="UniProtKB-SubCell"/>
</dbReference>
<evidence type="ECO:0000259" key="19">
    <source>
        <dbReference type="Pfam" id="PF02932"/>
    </source>
</evidence>
<keyword evidence="13" id="KW-0628">Postsynaptic cell membrane</keyword>
<evidence type="ECO:0000256" key="2">
    <source>
        <dbReference type="ARBA" id="ARBA00009237"/>
    </source>
</evidence>
<evidence type="ECO:0000313" key="21">
    <source>
        <dbReference type="Proteomes" id="UP000677054"/>
    </source>
</evidence>
<dbReference type="CDD" id="cd19051">
    <property type="entry name" value="LGIC_TM_cation"/>
    <property type="match status" value="1"/>
</dbReference>
<dbReference type="InterPro" id="IPR006202">
    <property type="entry name" value="Neur_chan_lig-bd"/>
</dbReference>
<feature type="chain" id="PRO_5036513656" evidence="17">
    <location>
        <begin position="21"/>
        <end position="484"/>
    </location>
</feature>
<evidence type="ECO:0000256" key="10">
    <source>
        <dbReference type="ARBA" id="ARBA00023157"/>
    </source>
</evidence>
<dbReference type="Proteomes" id="UP000677054">
    <property type="component" value="Unassembled WGS sequence"/>
</dbReference>
<organism evidence="20">
    <name type="scientific">Darwinula stevensoni</name>
    <dbReference type="NCBI Taxonomy" id="69355"/>
    <lineage>
        <taxon>Eukaryota</taxon>
        <taxon>Metazoa</taxon>
        <taxon>Ecdysozoa</taxon>
        <taxon>Arthropoda</taxon>
        <taxon>Crustacea</taxon>
        <taxon>Oligostraca</taxon>
        <taxon>Ostracoda</taxon>
        <taxon>Podocopa</taxon>
        <taxon>Podocopida</taxon>
        <taxon>Darwinulocopina</taxon>
        <taxon>Darwinuloidea</taxon>
        <taxon>Darwinulidae</taxon>
        <taxon>Darwinula</taxon>
    </lineage>
</organism>
<dbReference type="OrthoDB" id="5975154at2759"/>
<comment type="similarity">
    <text evidence="2">Belongs to the ligand-gated ion channel (TC 1.A.9) family. Acetylcholine receptor (TC 1.A.9.1) subfamily.</text>
</comment>
<evidence type="ECO:0000259" key="18">
    <source>
        <dbReference type="Pfam" id="PF02931"/>
    </source>
</evidence>
<evidence type="ECO:0000256" key="6">
    <source>
        <dbReference type="ARBA" id="ARBA00022989"/>
    </source>
</evidence>
<keyword evidence="9" id="KW-0472">Membrane</keyword>
<accession>A0A7R9AAA0</accession>
<feature type="signal peptide" evidence="17">
    <location>
        <begin position="1"/>
        <end position="20"/>
    </location>
</feature>
<keyword evidence="6" id="KW-1133">Transmembrane helix</keyword>
<keyword evidence="17" id="KW-0732">Signal</keyword>
<evidence type="ECO:0000256" key="12">
    <source>
        <dbReference type="ARBA" id="ARBA00023180"/>
    </source>
</evidence>
<dbReference type="EMBL" id="LR902370">
    <property type="protein sequence ID" value="CAD7250430.1"/>
    <property type="molecule type" value="Genomic_DNA"/>
</dbReference>
<evidence type="ECO:0000256" key="15">
    <source>
        <dbReference type="ARBA" id="ARBA00023303"/>
    </source>
</evidence>
<evidence type="ECO:0000256" key="8">
    <source>
        <dbReference type="ARBA" id="ARBA00023065"/>
    </source>
</evidence>
<keyword evidence="15 17" id="KW-0407">Ion channel</keyword>
<dbReference type="InterPro" id="IPR036734">
    <property type="entry name" value="Neur_chan_lig-bd_sf"/>
</dbReference>
<evidence type="ECO:0000256" key="7">
    <source>
        <dbReference type="ARBA" id="ARBA00023018"/>
    </source>
</evidence>
<protein>
    <submittedName>
        <fullName evidence="20">Uncharacterized protein</fullName>
    </submittedName>
</protein>
<evidence type="ECO:0000313" key="20">
    <source>
        <dbReference type="EMBL" id="CAD7250430.1"/>
    </source>
</evidence>
<dbReference type="GO" id="GO:0004888">
    <property type="term" value="F:transmembrane signaling receptor activity"/>
    <property type="evidence" value="ECO:0007669"/>
    <property type="project" value="InterPro"/>
</dbReference>
<dbReference type="PANTHER" id="PTHR18945">
    <property type="entry name" value="NEUROTRANSMITTER GATED ION CHANNEL"/>
    <property type="match status" value="1"/>
</dbReference>
<evidence type="ECO:0000256" key="16">
    <source>
        <dbReference type="ARBA" id="ARBA00034104"/>
    </source>
</evidence>
<keyword evidence="11" id="KW-0675">Receptor</keyword>
<dbReference type="FunFam" id="2.70.170.10:FF:000028">
    <property type="entry name" value="AcetylCholine Receptor"/>
    <property type="match status" value="1"/>
</dbReference>
<dbReference type="SUPFAM" id="SSF63712">
    <property type="entry name" value="Nicotinic receptor ligand binding domain-like"/>
    <property type="match status" value="1"/>
</dbReference>
<evidence type="ECO:0000256" key="5">
    <source>
        <dbReference type="ARBA" id="ARBA00022692"/>
    </source>
</evidence>
<reference evidence="20" key="1">
    <citation type="submission" date="2020-11" db="EMBL/GenBank/DDBJ databases">
        <authorList>
            <person name="Tran Van P."/>
        </authorList>
    </citation>
    <scope>NUCLEOTIDE SEQUENCE</scope>
</reference>
<keyword evidence="12" id="KW-0325">Glycoprotein</keyword>
<dbReference type="SUPFAM" id="SSF90112">
    <property type="entry name" value="Neurotransmitter-gated ion-channel transmembrane pore"/>
    <property type="match status" value="2"/>
</dbReference>
<evidence type="ECO:0000256" key="14">
    <source>
        <dbReference type="ARBA" id="ARBA00023286"/>
    </source>
</evidence>
<keyword evidence="5" id="KW-0812">Transmembrane</keyword>
<dbReference type="InterPro" id="IPR018000">
    <property type="entry name" value="Neurotransmitter_ion_chnl_CS"/>
</dbReference>
<keyword evidence="21" id="KW-1185">Reference proteome</keyword>
<dbReference type="PROSITE" id="PS00236">
    <property type="entry name" value="NEUROTR_ION_CHANNEL"/>
    <property type="match status" value="1"/>
</dbReference>
<dbReference type="PRINTS" id="PR00254">
    <property type="entry name" value="NICOTINICR"/>
</dbReference>
<dbReference type="Pfam" id="PF02932">
    <property type="entry name" value="Neur_chan_memb"/>
    <property type="match status" value="1"/>
</dbReference>
<dbReference type="InterPro" id="IPR002394">
    <property type="entry name" value="Nicotinic_acetylcholine_rcpt"/>
</dbReference>
<dbReference type="PRINTS" id="PR00252">
    <property type="entry name" value="NRIONCHANNEL"/>
</dbReference>
<evidence type="ECO:0000256" key="11">
    <source>
        <dbReference type="ARBA" id="ARBA00023170"/>
    </source>
</evidence>
<evidence type="ECO:0000256" key="3">
    <source>
        <dbReference type="ARBA" id="ARBA00022448"/>
    </source>
</evidence>